<comment type="caution">
    <text evidence="2">The sequence shown here is derived from an EMBL/GenBank/DDBJ whole genome shotgun (WGS) entry which is preliminary data.</text>
</comment>
<accession>A0A8H3HH77</accession>
<evidence type="ECO:0000256" key="1">
    <source>
        <dbReference type="SAM" id="MobiDB-lite"/>
    </source>
</evidence>
<feature type="region of interest" description="Disordered" evidence="1">
    <location>
        <begin position="135"/>
        <end position="154"/>
    </location>
</feature>
<name>A0A8H3HH77_9AGAM</name>
<dbReference type="EMBL" id="CAJMWZ010005641">
    <property type="protein sequence ID" value="CAE6508932.1"/>
    <property type="molecule type" value="Genomic_DNA"/>
</dbReference>
<evidence type="ECO:0000313" key="2">
    <source>
        <dbReference type="EMBL" id="CAE6508932.1"/>
    </source>
</evidence>
<reference evidence="2" key="1">
    <citation type="submission" date="2021-01" db="EMBL/GenBank/DDBJ databases">
        <authorList>
            <person name="Kaushik A."/>
        </authorList>
    </citation>
    <scope>NUCLEOTIDE SEQUENCE</scope>
    <source>
        <strain evidence="2">Type strain: AG8-Rh-89/</strain>
    </source>
</reference>
<dbReference type="Proteomes" id="UP000663850">
    <property type="component" value="Unassembled WGS sequence"/>
</dbReference>
<sequence>MLTTIVGPLVSHQSSYERSEVHSTLEAACKFLHSDLTNIKAVVSKWTQTHPNGFVTDSRHHIGSWEYSMKPASRPTARIVIPPNNPPPRVQVRTHQFNRSASFSHRRLAQTASTCSQESRIADILEALELVKPQAGRAQSDSESSSSDSSCVSTPNNDALDTHFDYATLNHKQSIIL</sequence>
<evidence type="ECO:0000313" key="3">
    <source>
        <dbReference type="Proteomes" id="UP000663850"/>
    </source>
</evidence>
<proteinExistence type="predicted"/>
<protein>
    <submittedName>
        <fullName evidence="2">Uncharacterized protein</fullName>
    </submittedName>
</protein>
<organism evidence="2 3">
    <name type="scientific">Rhizoctonia solani</name>
    <dbReference type="NCBI Taxonomy" id="456999"/>
    <lineage>
        <taxon>Eukaryota</taxon>
        <taxon>Fungi</taxon>
        <taxon>Dikarya</taxon>
        <taxon>Basidiomycota</taxon>
        <taxon>Agaricomycotina</taxon>
        <taxon>Agaricomycetes</taxon>
        <taxon>Cantharellales</taxon>
        <taxon>Ceratobasidiaceae</taxon>
        <taxon>Rhizoctonia</taxon>
    </lineage>
</organism>
<gene>
    <name evidence="2" type="ORF">RDB_LOCUS104279</name>
</gene>
<dbReference type="AlphaFoldDB" id="A0A8H3HH77"/>
<feature type="compositionally biased region" description="Low complexity" evidence="1">
    <location>
        <begin position="141"/>
        <end position="150"/>
    </location>
</feature>